<feature type="region of interest" description="Disordered" evidence="1">
    <location>
        <begin position="471"/>
        <end position="575"/>
    </location>
</feature>
<dbReference type="HOGENOM" id="CLU_474241_0_0_1"/>
<name>A0A0C3QHT5_9AGAM</name>
<feature type="compositionally biased region" description="Low complexity" evidence="1">
    <location>
        <begin position="165"/>
        <end position="179"/>
    </location>
</feature>
<feature type="compositionally biased region" description="Low complexity" evidence="1">
    <location>
        <begin position="524"/>
        <end position="533"/>
    </location>
</feature>
<dbReference type="AlphaFoldDB" id="A0A0C3QHT5"/>
<feature type="region of interest" description="Disordered" evidence="1">
    <location>
        <begin position="89"/>
        <end position="129"/>
    </location>
</feature>
<proteinExistence type="predicted"/>
<accession>A0A0C3QHT5</accession>
<keyword evidence="3" id="KW-1185">Reference proteome</keyword>
<dbReference type="OrthoDB" id="2419903at2759"/>
<sequence>MTSLLKSLIGPPMCENCGVQPKFATFDYCGKTCAAEAEKKKRTRASRTTQPITGSTSIASNSSSAQAMCQNCHLKPVVPGHRYCSKTCGDSAKKAGATPLDDQSISGMRAPQPVAGSTSTTSNTSTDQKMCRNCRSKPIFPGHDYCGKTCADWVKSQENSVAQTASASGPPNSAAGPKSRSYNSSDNVETPVSNPPATSNLCEHCFTYVKSREMEEDGTIVTHSHCGIGCYKAAQHTVFASSTIPAPAAASVSQNSLRLRAERMNTPVGRKVLLMVQERWQSEIVRIPQVKGIYRIDLPVNIYQRFDLALQMNEDCTIKTTYYGGIATCSITDDTDPAPCAFESCDLCDALHSSFGNLLQGGSCRDGSYGPGLYTYSNPALAHDMMVSGYARQAQKVNYALVQCRVVIQADYMPSSNSYAGFIDDSGVAFCAQSTAIIPTHLLIYSLDAPPDTQQPAGSVNTDVASVGPAVSAATPASGGLGQPKSSTNTGYGEMKLKSAKGKGKARANGPLQEPQRQRSDMGSSSIYYSSQQVAPGGTGAAASQTVPTPLPPSLTPTGRQSELCLKETSSSNYR</sequence>
<feature type="compositionally biased region" description="Polar residues" evidence="1">
    <location>
        <begin position="180"/>
        <end position="195"/>
    </location>
</feature>
<feature type="compositionally biased region" description="Low complexity" evidence="1">
    <location>
        <begin position="117"/>
        <end position="126"/>
    </location>
</feature>
<evidence type="ECO:0000313" key="2">
    <source>
        <dbReference type="EMBL" id="KIO31485.1"/>
    </source>
</evidence>
<feature type="region of interest" description="Disordered" evidence="1">
    <location>
        <begin position="40"/>
        <end position="59"/>
    </location>
</feature>
<dbReference type="Proteomes" id="UP000054248">
    <property type="component" value="Unassembled WGS sequence"/>
</dbReference>
<evidence type="ECO:0000313" key="3">
    <source>
        <dbReference type="Proteomes" id="UP000054248"/>
    </source>
</evidence>
<dbReference type="EMBL" id="KN822963">
    <property type="protein sequence ID" value="KIO31485.1"/>
    <property type="molecule type" value="Genomic_DNA"/>
</dbReference>
<gene>
    <name evidence="2" type="ORF">M407DRAFT_19622</name>
</gene>
<reference evidence="2 3" key="1">
    <citation type="submission" date="2014-04" db="EMBL/GenBank/DDBJ databases">
        <authorList>
            <consortium name="DOE Joint Genome Institute"/>
            <person name="Kuo A."/>
            <person name="Girlanda M."/>
            <person name="Perotto S."/>
            <person name="Kohler A."/>
            <person name="Nagy L.G."/>
            <person name="Floudas D."/>
            <person name="Copeland A."/>
            <person name="Barry K.W."/>
            <person name="Cichocki N."/>
            <person name="Veneault-Fourrey C."/>
            <person name="LaButti K."/>
            <person name="Lindquist E.A."/>
            <person name="Lipzen A."/>
            <person name="Lundell T."/>
            <person name="Morin E."/>
            <person name="Murat C."/>
            <person name="Sun H."/>
            <person name="Tunlid A."/>
            <person name="Henrissat B."/>
            <person name="Grigoriev I.V."/>
            <person name="Hibbett D.S."/>
            <person name="Martin F."/>
            <person name="Nordberg H.P."/>
            <person name="Cantor M.N."/>
            <person name="Hua S.X."/>
        </authorList>
    </citation>
    <scope>NUCLEOTIDE SEQUENCE [LARGE SCALE GENOMIC DNA]</scope>
    <source>
        <strain evidence="2 3">MUT 4182</strain>
    </source>
</reference>
<feature type="region of interest" description="Disordered" evidence="1">
    <location>
        <begin position="161"/>
        <end position="195"/>
    </location>
</feature>
<protein>
    <submittedName>
        <fullName evidence="2">Uncharacterized protein</fullName>
    </submittedName>
</protein>
<evidence type="ECO:0000256" key="1">
    <source>
        <dbReference type="SAM" id="MobiDB-lite"/>
    </source>
</evidence>
<reference evidence="3" key="2">
    <citation type="submission" date="2015-01" db="EMBL/GenBank/DDBJ databases">
        <title>Evolutionary Origins and Diversification of the Mycorrhizal Mutualists.</title>
        <authorList>
            <consortium name="DOE Joint Genome Institute"/>
            <consortium name="Mycorrhizal Genomics Consortium"/>
            <person name="Kohler A."/>
            <person name="Kuo A."/>
            <person name="Nagy L.G."/>
            <person name="Floudas D."/>
            <person name="Copeland A."/>
            <person name="Barry K.W."/>
            <person name="Cichocki N."/>
            <person name="Veneault-Fourrey C."/>
            <person name="LaButti K."/>
            <person name="Lindquist E.A."/>
            <person name="Lipzen A."/>
            <person name="Lundell T."/>
            <person name="Morin E."/>
            <person name="Murat C."/>
            <person name="Riley R."/>
            <person name="Ohm R."/>
            <person name="Sun H."/>
            <person name="Tunlid A."/>
            <person name="Henrissat B."/>
            <person name="Grigoriev I.V."/>
            <person name="Hibbett D.S."/>
            <person name="Martin F."/>
        </authorList>
    </citation>
    <scope>NUCLEOTIDE SEQUENCE [LARGE SCALE GENOMIC DNA]</scope>
    <source>
        <strain evidence="3">MUT 4182</strain>
    </source>
</reference>
<organism evidence="2 3">
    <name type="scientific">Tulasnella calospora MUT 4182</name>
    <dbReference type="NCBI Taxonomy" id="1051891"/>
    <lineage>
        <taxon>Eukaryota</taxon>
        <taxon>Fungi</taxon>
        <taxon>Dikarya</taxon>
        <taxon>Basidiomycota</taxon>
        <taxon>Agaricomycotina</taxon>
        <taxon>Agaricomycetes</taxon>
        <taxon>Cantharellales</taxon>
        <taxon>Tulasnellaceae</taxon>
        <taxon>Tulasnella</taxon>
    </lineage>
</organism>